<organism evidence="2">
    <name type="scientific">Trepomonas sp. PC1</name>
    <dbReference type="NCBI Taxonomy" id="1076344"/>
    <lineage>
        <taxon>Eukaryota</taxon>
        <taxon>Metamonada</taxon>
        <taxon>Diplomonadida</taxon>
        <taxon>Hexamitidae</taxon>
        <taxon>Hexamitinae</taxon>
        <taxon>Trepomonas</taxon>
    </lineage>
</organism>
<keyword evidence="1" id="KW-0472">Membrane</keyword>
<reference evidence="2" key="1">
    <citation type="submission" date="2015-07" db="EMBL/GenBank/DDBJ databases">
        <title>Adaptation to a free-living lifestyle via gene acquisitions in the diplomonad Trepomonas sp. PC1.</title>
        <authorList>
            <person name="Xu F."/>
            <person name="Jerlstrom-Hultqvist J."/>
            <person name="Kolisko M."/>
            <person name="Simpson A.G.B."/>
            <person name="Roger A.J."/>
            <person name="Svard S.G."/>
            <person name="Andersson J.O."/>
        </authorList>
    </citation>
    <scope>NUCLEOTIDE SEQUENCE</scope>
    <source>
        <strain evidence="2">PC1</strain>
    </source>
</reference>
<evidence type="ECO:0000313" key="2">
    <source>
        <dbReference type="EMBL" id="JAP90329.1"/>
    </source>
</evidence>
<dbReference type="AlphaFoldDB" id="A0A146K4B0"/>
<keyword evidence="1" id="KW-0812">Transmembrane</keyword>
<evidence type="ECO:0000256" key="1">
    <source>
        <dbReference type="SAM" id="Phobius"/>
    </source>
</evidence>
<sequence>HQSMLVSIFALSLMKADPLFPELKLTYMNGFVSDFYDCQTAFIYSNYISVTAEYKTNGSVVTLIDDKSENFKVSCYDRFVVHSNGQRANIKYRAIFMEYDKQEEEEVERDIEVTYDAVIEKGDVFEMRNNTFLQKSLSGNVQVAFIEFNKKNRELKLTRVGSWLNPRYQFYVTRETTYFILQHQNALKVIDLKTKETIFDKQFTKKMLTMHSHGSSRDFAALDGTVLQFYSFNEDFELELKKEFNTKAVFRNFSVSGGVLEVDELIQFSRVQLFGQDYVLMTSKFCFIPDSTNKYLITVNFDAQLETFEIPFNPMRVFTNGMEMLYLQGQGPGSDQLGWVSMDYLLKKPSELKNQVDSCWADFDNIDVQYQMDNSIDLVAKDQTNCVMEEILINFKDYFSEKPFIYNKETKSYKVMREVDFKQVSWELVLKHVPSSILKGGVQVMQASNVKVFNDNIDSCYINQDMMDVTLVNNLLTLKLKYNFNVHCAIDQPMIAVSFAKNSYSYKNVMKPLQNTNPLKGATYEAFFPGIGFKGINNKTMFTFTVNSFSPSGIFVKSANITLEVESSIPFCYDLQETLNLVYEQKMLRTEVKFIYANYFAFPCDDNLTINKTEHFDLAYKLVDQPQIKINKDQMIFYGQKFGKFTWLSPETQFEPTAELDFHNKMVIDVHKVDNRACKFESESFSLKRVKNDIQLTFTPNMICNQKMLPEIYFSRILHGKGEDEYCVFNRQEGLSYFSNCYDDDEVMVEFKWPVYLWDDNETLMEVEESRVYKKVVVNVEEINTSQTGLIIVIVILVGAVVTLTIWGYRWIYINKITDRAPNLEFDPLLSKPRNEDTMLPFQAPVKKTKKKKRTKQRDQKLDTIAIIAPPTSKK</sequence>
<feature type="non-terminal residue" evidence="2">
    <location>
        <position position="1"/>
    </location>
</feature>
<accession>A0A146K4B0</accession>
<gene>
    <name evidence="2" type="ORF">TPC1_30176</name>
</gene>
<protein>
    <submittedName>
        <fullName evidence="2">Uncharacterized protein</fullName>
    </submittedName>
</protein>
<name>A0A146K4B0_9EUKA</name>
<feature type="transmembrane region" description="Helical" evidence="1">
    <location>
        <begin position="789"/>
        <end position="809"/>
    </location>
</feature>
<keyword evidence="1" id="KW-1133">Transmembrane helix</keyword>
<dbReference type="EMBL" id="GDID01006277">
    <property type="protein sequence ID" value="JAP90329.1"/>
    <property type="molecule type" value="Transcribed_RNA"/>
</dbReference>
<proteinExistence type="predicted"/>